<name>A0A6B3TU21_9BACI</name>
<keyword evidence="3" id="KW-1185">Reference proteome</keyword>
<dbReference type="Proteomes" id="UP000481621">
    <property type="component" value="Unassembled WGS sequence"/>
</dbReference>
<evidence type="ECO:0000256" key="1">
    <source>
        <dbReference type="SAM" id="Phobius"/>
    </source>
</evidence>
<sequence length="168" mass="20588">MNFDENEWWVIAGFFLLLSLFLLVPRHFPPVLTFLLLLFNAQLAISVDIILGSSFPFNFYDALDTEKYEFFDFIMDSFNYTLIGYFFMYCYDKWKLRRFLWVFHFLTWIGLSLLLEWISHQLHVYHYHNWHLGYSAVAYFFIFIVYIIYLKIGKLAYQYFRETKSMKN</sequence>
<feature type="transmembrane region" description="Helical" evidence="1">
    <location>
        <begin position="31"/>
        <end position="50"/>
    </location>
</feature>
<evidence type="ECO:0000313" key="3">
    <source>
        <dbReference type="Proteomes" id="UP000481621"/>
    </source>
</evidence>
<feature type="transmembrane region" description="Helical" evidence="1">
    <location>
        <begin position="130"/>
        <end position="150"/>
    </location>
</feature>
<feature type="transmembrane region" description="Helical" evidence="1">
    <location>
        <begin position="99"/>
        <end position="118"/>
    </location>
</feature>
<dbReference type="EMBL" id="JAAIUV010000033">
    <property type="protein sequence ID" value="NEX80182.1"/>
    <property type="molecule type" value="Genomic_DNA"/>
</dbReference>
<feature type="transmembrane region" description="Helical" evidence="1">
    <location>
        <begin position="6"/>
        <end position="24"/>
    </location>
</feature>
<gene>
    <name evidence="2" type="ORF">G4Z05_15125</name>
</gene>
<dbReference type="AlphaFoldDB" id="A0A6B3TU21"/>
<accession>A0A6B3TU21</accession>
<comment type="caution">
    <text evidence="2">The sequence shown here is derived from an EMBL/GenBank/DDBJ whole genome shotgun (WGS) entry which is preliminary data.</text>
</comment>
<protein>
    <submittedName>
        <fullName evidence="2">Uncharacterized protein</fullName>
    </submittedName>
</protein>
<organism evidence="2 3">
    <name type="scientific">Neobacillus thermocopriae</name>
    <dbReference type="NCBI Taxonomy" id="1215031"/>
    <lineage>
        <taxon>Bacteria</taxon>
        <taxon>Bacillati</taxon>
        <taxon>Bacillota</taxon>
        <taxon>Bacilli</taxon>
        <taxon>Bacillales</taxon>
        <taxon>Bacillaceae</taxon>
        <taxon>Neobacillus</taxon>
    </lineage>
</organism>
<keyword evidence="1" id="KW-0472">Membrane</keyword>
<keyword evidence="1" id="KW-0812">Transmembrane</keyword>
<reference evidence="2" key="1">
    <citation type="submission" date="2020-02" db="EMBL/GenBank/DDBJ databases">
        <title>Bacillus sedimentmangrovi sp. nov., isolated from sediment of the mangrove ecosystem.</title>
        <authorList>
            <person name="Liu G."/>
        </authorList>
    </citation>
    <scope>NUCLEOTIDE SEQUENCE [LARGE SCALE GENOMIC DNA]</scope>
    <source>
        <strain evidence="2">SgZ-7</strain>
    </source>
</reference>
<dbReference type="RefSeq" id="WP_327989933.1">
    <property type="nucleotide sequence ID" value="NZ_JARMRS010000014.1"/>
</dbReference>
<feature type="transmembrane region" description="Helical" evidence="1">
    <location>
        <begin position="70"/>
        <end position="87"/>
    </location>
</feature>
<evidence type="ECO:0000313" key="2">
    <source>
        <dbReference type="EMBL" id="NEX80182.1"/>
    </source>
</evidence>
<keyword evidence="1" id="KW-1133">Transmembrane helix</keyword>
<proteinExistence type="predicted"/>